<feature type="compositionally biased region" description="Basic and acidic residues" evidence="1">
    <location>
        <begin position="37"/>
        <end position="58"/>
    </location>
</feature>
<evidence type="ECO:0000256" key="1">
    <source>
        <dbReference type="SAM" id="MobiDB-lite"/>
    </source>
</evidence>
<evidence type="ECO:0000313" key="3">
    <source>
        <dbReference type="Proteomes" id="UP000012179"/>
    </source>
</evidence>
<protein>
    <submittedName>
        <fullName evidence="2">Uncharacterized protein</fullName>
    </submittedName>
</protein>
<dbReference type="EMBL" id="CP021106">
    <property type="protein sequence ID" value="ARO87267.1"/>
    <property type="molecule type" value="Genomic_DNA"/>
</dbReference>
<organism evidence="2 3">
    <name type="scientific">Nitrosospira lacus</name>
    <dbReference type="NCBI Taxonomy" id="1288494"/>
    <lineage>
        <taxon>Bacteria</taxon>
        <taxon>Pseudomonadati</taxon>
        <taxon>Pseudomonadota</taxon>
        <taxon>Betaproteobacteria</taxon>
        <taxon>Nitrosomonadales</taxon>
        <taxon>Nitrosomonadaceae</taxon>
        <taxon>Nitrosospira</taxon>
    </lineage>
</organism>
<sequence length="80" mass="9387">MTVTVREEWIFRIFYIKTSPKGVIKLAQPNFQYEKRQRDLVKKKKQEEKRQRKLDKGKVQPGETPDQVLNGPNTEDAGKA</sequence>
<dbReference type="KEGG" id="nlc:EBAPG3_005510"/>
<accession>A0A1W6SNA2</accession>
<proteinExistence type="predicted"/>
<name>A0A1W6SNA2_9PROT</name>
<evidence type="ECO:0000313" key="2">
    <source>
        <dbReference type="EMBL" id="ARO87267.1"/>
    </source>
</evidence>
<keyword evidence="3" id="KW-1185">Reference proteome</keyword>
<reference evidence="2 3" key="1">
    <citation type="journal article" date="2015" name="Int. J. Syst. Evol. Microbiol.">
        <title>Nitrosospira lacus sp. nov., a psychrotolerant, ammonia-oxidizing bacterium from sandy lake sediment.</title>
        <authorList>
            <person name="Urakawa H."/>
            <person name="Garcia J.C."/>
            <person name="Nielsen J.L."/>
            <person name="Le V.Q."/>
            <person name="Kozlowski J.A."/>
            <person name="Stein L.Y."/>
            <person name="Lim C.K."/>
            <person name="Pommerening-Roser A."/>
            <person name="Martens-Habbena W."/>
            <person name="Stahl D.A."/>
            <person name="Klotz M.G."/>
        </authorList>
    </citation>
    <scope>NUCLEOTIDE SEQUENCE [LARGE SCALE GENOMIC DNA]</scope>
    <source>
        <strain evidence="2 3">APG3</strain>
    </source>
</reference>
<dbReference type="RefSeq" id="WP_040851050.1">
    <property type="nucleotide sequence ID" value="NZ_CP021106.3"/>
</dbReference>
<dbReference type="AlphaFoldDB" id="A0A1W6SNA2"/>
<feature type="region of interest" description="Disordered" evidence="1">
    <location>
        <begin position="37"/>
        <end position="80"/>
    </location>
</feature>
<dbReference type="Proteomes" id="UP000012179">
    <property type="component" value="Chromosome"/>
</dbReference>
<gene>
    <name evidence="2" type="ORF">EBAPG3_005510</name>
</gene>